<comment type="caution">
    <text evidence="1">The sequence shown here is derived from an EMBL/GenBank/DDBJ whole genome shotgun (WGS) entry which is preliminary data.</text>
</comment>
<protein>
    <submittedName>
        <fullName evidence="1">Uncharacterized protein</fullName>
    </submittedName>
</protein>
<gene>
    <name evidence="1" type="ORF">DVH24_039262</name>
</gene>
<evidence type="ECO:0000313" key="2">
    <source>
        <dbReference type="Proteomes" id="UP000290289"/>
    </source>
</evidence>
<proteinExistence type="predicted"/>
<name>A0A498I3B4_MALDO</name>
<sequence>MGYHLYSNQLMLITLTRAKFFLWKACESSQSYQGREQWREERKLGRRLLPLPLSFSGRRSLLLLLNCFLRLFYWMVPRKRAKGEKAEHLFDCVLIKDVLPISSHGALTFDEAQLQVGSYLADFSPCYFQFSVPFVILFYEYVIGYRRLQQTYNST</sequence>
<dbReference type="EMBL" id="RDQH01000341">
    <property type="protein sequence ID" value="RXH75563.1"/>
    <property type="molecule type" value="Genomic_DNA"/>
</dbReference>
<dbReference type="AlphaFoldDB" id="A0A498I3B4"/>
<evidence type="ECO:0000313" key="1">
    <source>
        <dbReference type="EMBL" id="RXH75563.1"/>
    </source>
</evidence>
<organism evidence="1 2">
    <name type="scientific">Malus domestica</name>
    <name type="common">Apple</name>
    <name type="synonym">Pyrus malus</name>
    <dbReference type="NCBI Taxonomy" id="3750"/>
    <lineage>
        <taxon>Eukaryota</taxon>
        <taxon>Viridiplantae</taxon>
        <taxon>Streptophyta</taxon>
        <taxon>Embryophyta</taxon>
        <taxon>Tracheophyta</taxon>
        <taxon>Spermatophyta</taxon>
        <taxon>Magnoliopsida</taxon>
        <taxon>eudicotyledons</taxon>
        <taxon>Gunneridae</taxon>
        <taxon>Pentapetalae</taxon>
        <taxon>rosids</taxon>
        <taxon>fabids</taxon>
        <taxon>Rosales</taxon>
        <taxon>Rosaceae</taxon>
        <taxon>Amygdaloideae</taxon>
        <taxon>Maleae</taxon>
        <taxon>Malus</taxon>
    </lineage>
</organism>
<reference evidence="1 2" key="1">
    <citation type="submission" date="2018-10" db="EMBL/GenBank/DDBJ databases">
        <title>A high-quality apple genome assembly.</title>
        <authorList>
            <person name="Hu J."/>
        </authorList>
    </citation>
    <scope>NUCLEOTIDE SEQUENCE [LARGE SCALE GENOMIC DNA]</scope>
    <source>
        <strain evidence="2">cv. HFTH1</strain>
        <tissue evidence="1">Young leaf</tissue>
    </source>
</reference>
<accession>A0A498I3B4</accession>
<dbReference type="Proteomes" id="UP000290289">
    <property type="component" value="Chromosome 15"/>
</dbReference>
<keyword evidence="2" id="KW-1185">Reference proteome</keyword>